<dbReference type="NCBIfam" id="TIGR02933">
    <property type="entry name" value="nifM_nitrog"/>
    <property type="match status" value="1"/>
</dbReference>
<sequence length="305" mass="34071">MSPSHALADTTATEQPAEREPDGYRYHLLRAATERFQRNIPALSDDEHRQAETLAQRSFALEELVLHSPEAADVLIPETQVQGAFDAVAERYANSAELESDLAHNGLDPEQLRRALRRELLFDAVMQRVGAQHAPITEADERLFYELHHDRFATPETRSARHILITTNDDYAENTREAARARLEAIAARLNAADAEAGGDAKAVERFAEQAKRASECPTALEGGRLGKVRRGQLYPELDAALFALTAGAISEIVETELGFHLLLCETVEPAQTLAFSQVRAEIHEALERRRRKEQQRQWLAGLQP</sequence>
<gene>
    <name evidence="8" type="primary">nifM</name>
    <name evidence="8" type="ORF">CKO40_05620</name>
</gene>
<dbReference type="RefSeq" id="WP_200345205.1">
    <property type="nucleotide sequence ID" value="NZ_NRSJ01000006.1"/>
</dbReference>
<dbReference type="PANTHER" id="PTHR47245">
    <property type="entry name" value="PEPTIDYLPROLYL ISOMERASE"/>
    <property type="match status" value="1"/>
</dbReference>
<dbReference type="GO" id="GO:0003755">
    <property type="term" value="F:peptidyl-prolyl cis-trans isomerase activity"/>
    <property type="evidence" value="ECO:0007669"/>
    <property type="project" value="UniProtKB-KW"/>
</dbReference>
<dbReference type="SUPFAM" id="SSF109998">
    <property type="entry name" value="Triger factor/SurA peptide-binding domain-like"/>
    <property type="match status" value="1"/>
</dbReference>
<keyword evidence="5" id="KW-0413">Isomerase</keyword>
<dbReference type="InterPro" id="IPR014282">
    <property type="entry name" value="Nitrogen_fix_NifM"/>
</dbReference>
<evidence type="ECO:0000256" key="3">
    <source>
        <dbReference type="ARBA" id="ARBA00013194"/>
    </source>
</evidence>
<keyword evidence="4 5" id="KW-0697">Rotamase</keyword>
<evidence type="ECO:0000256" key="4">
    <source>
        <dbReference type="ARBA" id="ARBA00023110"/>
    </source>
</evidence>
<evidence type="ECO:0000256" key="2">
    <source>
        <dbReference type="ARBA" id="ARBA00007656"/>
    </source>
</evidence>
<dbReference type="InterPro" id="IPR046357">
    <property type="entry name" value="PPIase_dom_sf"/>
</dbReference>
<dbReference type="PROSITE" id="PS50198">
    <property type="entry name" value="PPIC_PPIASE_2"/>
    <property type="match status" value="1"/>
</dbReference>
<evidence type="ECO:0000259" key="7">
    <source>
        <dbReference type="PROSITE" id="PS50198"/>
    </source>
</evidence>
<evidence type="ECO:0000313" key="8">
    <source>
        <dbReference type="EMBL" id="MBK1704037.1"/>
    </source>
</evidence>
<dbReference type="InterPro" id="IPR027304">
    <property type="entry name" value="Trigger_fact/SurA_dom_sf"/>
</dbReference>
<dbReference type="PANTHER" id="PTHR47245:SF2">
    <property type="entry name" value="PEPTIDYL-PROLYL CIS-TRANS ISOMERASE HP_0175-RELATED"/>
    <property type="match status" value="1"/>
</dbReference>
<evidence type="ECO:0000256" key="6">
    <source>
        <dbReference type="SAM" id="MobiDB-lite"/>
    </source>
</evidence>
<dbReference type="InterPro" id="IPR050245">
    <property type="entry name" value="PrsA_foldase"/>
</dbReference>
<comment type="similarity">
    <text evidence="2">Belongs to the PpiC/parvulin rotamase family.</text>
</comment>
<name>A0AAJ0U3B6_9GAMM</name>
<reference evidence="8" key="2">
    <citation type="journal article" date="2020" name="Microorganisms">
        <title>Osmotic Adaptation and Compatible Solute Biosynthesis of Phototrophic Bacteria as Revealed from Genome Analyses.</title>
        <authorList>
            <person name="Imhoff J.F."/>
            <person name="Rahn T."/>
            <person name="Kunzel S."/>
            <person name="Keller A."/>
            <person name="Neulinger S.C."/>
        </authorList>
    </citation>
    <scope>NUCLEOTIDE SEQUENCE</scope>
    <source>
        <strain evidence="8">DSM 11080</strain>
    </source>
</reference>
<proteinExistence type="inferred from homology"/>
<comment type="caution">
    <text evidence="8">The sequence shown here is derived from an EMBL/GenBank/DDBJ whole genome shotgun (WGS) entry which is preliminary data.</text>
</comment>
<evidence type="ECO:0000256" key="5">
    <source>
        <dbReference type="PROSITE-ProRule" id="PRU00278"/>
    </source>
</evidence>
<organism evidence="8 9">
    <name type="scientific">Halochromatium glycolicum</name>
    <dbReference type="NCBI Taxonomy" id="85075"/>
    <lineage>
        <taxon>Bacteria</taxon>
        <taxon>Pseudomonadati</taxon>
        <taxon>Pseudomonadota</taxon>
        <taxon>Gammaproteobacteria</taxon>
        <taxon>Chromatiales</taxon>
        <taxon>Chromatiaceae</taxon>
        <taxon>Halochromatium</taxon>
    </lineage>
</organism>
<accession>A0AAJ0U3B6</accession>
<dbReference type="AlphaFoldDB" id="A0AAJ0U3B6"/>
<dbReference type="EMBL" id="NRSJ01000006">
    <property type="protein sequence ID" value="MBK1704037.1"/>
    <property type="molecule type" value="Genomic_DNA"/>
</dbReference>
<comment type="catalytic activity">
    <reaction evidence="1">
        <text>[protein]-peptidylproline (omega=180) = [protein]-peptidylproline (omega=0)</text>
        <dbReference type="Rhea" id="RHEA:16237"/>
        <dbReference type="Rhea" id="RHEA-COMP:10747"/>
        <dbReference type="Rhea" id="RHEA-COMP:10748"/>
        <dbReference type="ChEBI" id="CHEBI:83833"/>
        <dbReference type="ChEBI" id="CHEBI:83834"/>
        <dbReference type="EC" id="5.2.1.8"/>
    </reaction>
</comment>
<keyword evidence="9" id="KW-1185">Reference proteome</keyword>
<evidence type="ECO:0000256" key="1">
    <source>
        <dbReference type="ARBA" id="ARBA00000971"/>
    </source>
</evidence>
<dbReference type="Pfam" id="PF00639">
    <property type="entry name" value="Rotamase"/>
    <property type="match status" value="1"/>
</dbReference>
<feature type="domain" description="PpiC" evidence="7">
    <location>
        <begin position="155"/>
        <end position="267"/>
    </location>
</feature>
<protein>
    <recommendedName>
        <fullName evidence="3">peptidylprolyl isomerase</fullName>
        <ecNumber evidence="3">5.2.1.8</ecNumber>
    </recommendedName>
</protein>
<dbReference type="InterPro" id="IPR000297">
    <property type="entry name" value="PPIase_PpiC"/>
</dbReference>
<dbReference type="PROSITE" id="PS01096">
    <property type="entry name" value="PPIC_PPIASE_1"/>
    <property type="match status" value="1"/>
</dbReference>
<evidence type="ECO:0000313" key="9">
    <source>
        <dbReference type="Proteomes" id="UP001296776"/>
    </source>
</evidence>
<dbReference type="Gene3D" id="3.10.50.40">
    <property type="match status" value="1"/>
</dbReference>
<reference evidence="8" key="1">
    <citation type="submission" date="2017-08" db="EMBL/GenBank/DDBJ databases">
        <authorList>
            <person name="Imhoff J.F."/>
            <person name="Rahn T."/>
            <person name="Kuenzel S."/>
            <person name="Neulinger S.C."/>
        </authorList>
    </citation>
    <scope>NUCLEOTIDE SEQUENCE</scope>
    <source>
        <strain evidence="8">DSM 11080</strain>
    </source>
</reference>
<feature type="region of interest" description="Disordered" evidence="6">
    <location>
        <begin position="1"/>
        <end position="22"/>
    </location>
</feature>
<dbReference type="InterPro" id="IPR023058">
    <property type="entry name" value="PPIase_PpiC_CS"/>
</dbReference>
<dbReference type="EC" id="5.2.1.8" evidence="3"/>
<dbReference type="Proteomes" id="UP001296776">
    <property type="component" value="Unassembled WGS sequence"/>
</dbReference>
<dbReference type="SUPFAM" id="SSF54534">
    <property type="entry name" value="FKBP-like"/>
    <property type="match status" value="1"/>
</dbReference>